<name>A0A0A9EK41_ARUDO</name>
<reference evidence="1" key="1">
    <citation type="submission" date="2014-09" db="EMBL/GenBank/DDBJ databases">
        <authorList>
            <person name="Magalhaes I.L.F."/>
            <person name="Oliveira U."/>
            <person name="Santos F.R."/>
            <person name="Vidigal T.H.D.A."/>
            <person name="Brescovit A.D."/>
            <person name="Santos A.J."/>
        </authorList>
    </citation>
    <scope>NUCLEOTIDE SEQUENCE</scope>
    <source>
        <tissue evidence="1">Shoot tissue taken approximately 20 cm above the soil surface</tissue>
    </source>
</reference>
<dbReference type="AlphaFoldDB" id="A0A0A9EK41"/>
<evidence type="ECO:0000313" key="1">
    <source>
        <dbReference type="EMBL" id="JAE01080.1"/>
    </source>
</evidence>
<accession>A0A0A9EK41</accession>
<proteinExistence type="predicted"/>
<sequence length="24" mass="2906">MSHLDNLIRNRINGHRLQMQCIDK</sequence>
<reference evidence="1" key="2">
    <citation type="journal article" date="2015" name="Data Brief">
        <title>Shoot transcriptome of the giant reed, Arundo donax.</title>
        <authorList>
            <person name="Barrero R.A."/>
            <person name="Guerrero F.D."/>
            <person name="Moolhuijzen P."/>
            <person name="Goolsby J.A."/>
            <person name="Tidwell J."/>
            <person name="Bellgard S.E."/>
            <person name="Bellgard M.I."/>
        </authorList>
    </citation>
    <scope>NUCLEOTIDE SEQUENCE</scope>
    <source>
        <tissue evidence="1">Shoot tissue taken approximately 20 cm above the soil surface</tissue>
    </source>
</reference>
<organism evidence="1">
    <name type="scientific">Arundo donax</name>
    <name type="common">Giant reed</name>
    <name type="synonym">Donax arundinaceus</name>
    <dbReference type="NCBI Taxonomy" id="35708"/>
    <lineage>
        <taxon>Eukaryota</taxon>
        <taxon>Viridiplantae</taxon>
        <taxon>Streptophyta</taxon>
        <taxon>Embryophyta</taxon>
        <taxon>Tracheophyta</taxon>
        <taxon>Spermatophyta</taxon>
        <taxon>Magnoliopsida</taxon>
        <taxon>Liliopsida</taxon>
        <taxon>Poales</taxon>
        <taxon>Poaceae</taxon>
        <taxon>PACMAD clade</taxon>
        <taxon>Arundinoideae</taxon>
        <taxon>Arundineae</taxon>
        <taxon>Arundo</taxon>
    </lineage>
</organism>
<protein>
    <submittedName>
        <fullName evidence="1">Uncharacterized protein</fullName>
    </submittedName>
</protein>
<dbReference type="EMBL" id="GBRH01196816">
    <property type="protein sequence ID" value="JAE01080.1"/>
    <property type="molecule type" value="Transcribed_RNA"/>
</dbReference>